<accession>A0A8J3TQT8</accession>
<sequence>MPPHPAAMPSIDALSTHVITTGDAMPVIVDTHQADAWNGCQGHHRVDQHERHNAVNDGLNEAIHPGASRA</sequence>
<dbReference type="Proteomes" id="UP000650628">
    <property type="component" value="Unassembled WGS sequence"/>
</dbReference>
<name>A0A8J3TQT8_9ACTN</name>
<keyword evidence="2" id="KW-1185">Reference proteome</keyword>
<organism evidence="1 2">
    <name type="scientific">Planotetraspora mira</name>
    <dbReference type="NCBI Taxonomy" id="58121"/>
    <lineage>
        <taxon>Bacteria</taxon>
        <taxon>Bacillati</taxon>
        <taxon>Actinomycetota</taxon>
        <taxon>Actinomycetes</taxon>
        <taxon>Streptosporangiales</taxon>
        <taxon>Streptosporangiaceae</taxon>
        <taxon>Planotetraspora</taxon>
    </lineage>
</organism>
<evidence type="ECO:0000313" key="2">
    <source>
        <dbReference type="Proteomes" id="UP000650628"/>
    </source>
</evidence>
<dbReference type="AlphaFoldDB" id="A0A8J3TQT8"/>
<dbReference type="EMBL" id="BOOO01000019">
    <property type="protein sequence ID" value="GII30392.1"/>
    <property type="molecule type" value="Genomic_DNA"/>
</dbReference>
<proteinExistence type="predicted"/>
<reference evidence="1 2" key="1">
    <citation type="submission" date="2021-01" db="EMBL/GenBank/DDBJ databases">
        <title>Whole genome shotgun sequence of Planotetraspora mira NBRC 15435.</title>
        <authorList>
            <person name="Komaki H."/>
            <person name="Tamura T."/>
        </authorList>
    </citation>
    <scope>NUCLEOTIDE SEQUENCE [LARGE SCALE GENOMIC DNA]</scope>
    <source>
        <strain evidence="1 2">NBRC 15435</strain>
    </source>
</reference>
<evidence type="ECO:0000313" key="1">
    <source>
        <dbReference type="EMBL" id="GII30392.1"/>
    </source>
</evidence>
<gene>
    <name evidence="1" type="ORF">Pmi06nite_38340</name>
</gene>
<comment type="caution">
    <text evidence="1">The sequence shown here is derived from an EMBL/GenBank/DDBJ whole genome shotgun (WGS) entry which is preliminary data.</text>
</comment>
<protein>
    <submittedName>
        <fullName evidence="1">Uncharacterized protein</fullName>
    </submittedName>
</protein>